<reference evidence="1" key="1">
    <citation type="submission" date="2022-01" db="EMBL/GenBank/DDBJ databases">
        <title>Neisseria sp. ZJ104.</title>
        <authorList>
            <person name="Yang C."/>
        </authorList>
    </citation>
    <scope>NUCLEOTIDE SEQUENCE</scope>
    <source>
        <strain evidence="1">ZJ104</strain>
    </source>
</reference>
<organism evidence="1 2">
    <name type="scientific">Neisseria lisongii</name>
    <dbReference type="NCBI Taxonomy" id="2912188"/>
    <lineage>
        <taxon>Bacteria</taxon>
        <taxon>Pseudomonadati</taxon>
        <taxon>Pseudomonadota</taxon>
        <taxon>Betaproteobacteria</taxon>
        <taxon>Neisseriales</taxon>
        <taxon>Neisseriaceae</taxon>
        <taxon>Neisseria</taxon>
    </lineage>
</organism>
<dbReference type="Pfam" id="PF19924">
    <property type="entry name" value="DUF6387"/>
    <property type="match status" value="1"/>
</dbReference>
<comment type="caution">
    <text evidence="1">The sequence shown here is derived from an EMBL/GenBank/DDBJ whole genome shotgun (WGS) entry which is preliminary data.</text>
</comment>
<proteinExistence type="predicted"/>
<dbReference type="EMBL" id="JAKKDL010000013">
    <property type="protein sequence ID" value="MCF7530312.1"/>
    <property type="molecule type" value="Genomic_DNA"/>
</dbReference>
<dbReference type="AlphaFoldDB" id="A0AAW5AQ36"/>
<dbReference type="InterPro" id="IPR045664">
    <property type="entry name" value="DUF6387"/>
</dbReference>
<evidence type="ECO:0000313" key="1">
    <source>
        <dbReference type="EMBL" id="MCF7530312.1"/>
    </source>
</evidence>
<protein>
    <submittedName>
        <fullName evidence="1">DUF6387 family protein</fullName>
    </submittedName>
</protein>
<name>A0AAW5AQ36_9NEIS</name>
<accession>A0AAW5AQ36</accession>
<gene>
    <name evidence="1" type="ORF">L4H06_08755</name>
</gene>
<dbReference type="RefSeq" id="WP_237093181.1">
    <property type="nucleotide sequence ID" value="NZ_JAKKDL010000013.1"/>
</dbReference>
<evidence type="ECO:0000313" key="2">
    <source>
        <dbReference type="Proteomes" id="UP001201397"/>
    </source>
</evidence>
<sequence>MMNKFPPDWFDLKNYAVCKHFGRVAWALAINTRRKLYYDFVHHYQDKIRDVEELLRNLKEASSSNHLVLEWRQPDFVFHGDGYSFTEYGWRWSIQGKNLGETMRAEWVFPRNEEDFKNQRKFGANAEYQLDSYEVGLNEKAEDYFLESCYLANFDFSDEQLIADFKCWLALKREKQFKKSGDAQKIGKELTKTIKTRLYQQRILPYMDLYLYSLFSGVNRPSYAQIADILFPPDAIEWEKDYGEIIRETIHPKAIKILESIVLPI</sequence>
<dbReference type="Proteomes" id="UP001201397">
    <property type="component" value="Unassembled WGS sequence"/>
</dbReference>